<evidence type="ECO:0000313" key="2">
    <source>
        <dbReference type="Proteomes" id="UP001148662"/>
    </source>
</evidence>
<protein>
    <submittedName>
        <fullName evidence="1">Uncharacterized protein</fullName>
    </submittedName>
</protein>
<accession>A0ACC1T9X2</accession>
<proteinExistence type="predicted"/>
<evidence type="ECO:0000313" key="1">
    <source>
        <dbReference type="EMBL" id="KAJ3556601.1"/>
    </source>
</evidence>
<comment type="caution">
    <text evidence="1">The sequence shown here is derived from an EMBL/GenBank/DDBJ whole genome shotgun (WGS) entry which is preliminary data.</text>
</comment>
<keyword evidence="2" id="KW-1185">Reference proteome</keyword>
<organism evidence="1 2">
    <name type="scientific">Phlebia brevispora</name>
    <dbReference type="NCBI Taxonomy" id="194682"/>
    <lineage>
        <taxon>Eukaryota</taxon>
        <taxon>Fungi</taxon>
        <taxon>Dikarya</taxon>
        <taxon>Basidiomycota</taxon>
        <taxon>Agaricomycotina</taxon>
        <taxon>Agaricomycetes</taxon>
        <taxon>Polyporales</taxon>
        <taxon>Meruliaceae</taxon>
        <taxon>Phlebia</taxon>
    </lineage>
</organism>
<name>A0ACC1T9X2_9APHY</name>
<sequence length="240" mass="26560">MAGIAVAANVFQIVGGVDLALRASSELASTAYETHKKDSIGAHLRRGVAHLQQVTTELETYGDKIPDYETKKFRERHKHLRRRGLTIEADAHKATGFKRFFSPAGRKVKSDARNWERDTEDLNFKTKRTSMHYCSEWEAKEEERAEQEHASQPTDDSQCPFTDDAALPGTEIARNSTDGTAMDYTVGGFAAAMNGEIVPSVPPGLRLVDKPDNKVQFPIPGGSNYIEMQVMPSAHVPDSL</sequence>
<dbReference type="EMBL" id="JANHOG010000227">
    <property type="protein sequence ID" value="KAJ3556601.1"/>
    <property type="molecule type" value="Genomic_DNA"/>
</dbReference>
<dbReference type="Proteomes" id="UP001148662">
    <property type="component" value="Unassembled WGS sequence"/>
</dbReference>
<reference evidence="1" key="1">
    <citation type="submission" date="2022-07" db="EMBL/GenBank/DDBJ databases">
        <title>Genome Sequence of Phlebia brevispora.</title>
        <authorList>
            <person name="Buettner E."/>
        </authorList>
    </citation>
    <scope>NUCLEOTIDE SEQUENCE</scope>
    <source>
        <strain evidence="1">MPL23</strain>
    </source>
</reference>
<gene>
    <name evidence="1" type="ORF">NM688_g1941</name>
</gene>